<dbReference type="InterPro" id="IPR010052">
    <property type="entry name" value="T2SS_protein-GspI"/>
</dbReference>
<dbReference type="PROSITE" id="PS00409">
    <property type="entry name" value="PROKAR_NTER_METHYL"/>
    <property type="match status" value="1"/>
</dbReference>
<dbReference type="InterPro" id="IPR045584">
    <property type="entry name" value="Pilin-like"/>
</dbReference>
<dbReference type="EMBL" id="JAEMUH010000007">
    <property type="protein sequence ID" value="MBJ7550829.1"/>
    <property type="molecule type" value="Genomic_DNA"/>
</dbReference>
<comment type="subcellular location">
    <subcellularLocation>
        <location evidence="1 9">Cell inner membrane</location>
        <topology evidence="1 9">Single-pass membrane protein</topology>
    </subcellularLocation>
</comment>
<dbReference type="PANTHER" id="PTHR38779">
    <property type="entry name" value="TYPE II SECRETION SYSTEM PROTEIN I-RELATED"/>
    <property type="match status" value="1"/>
</dbReference>
<name>A0ABS0ZAZ2_9GAMM</name>
<accession>A0ABS0ZAZ2</accession>
<evidence type="ECO:0000256" key="6">
    <source>
        <dbReference type="ARBA" id="ARBA00022692"/>
    </source>
</evidence>
<evidence type="ECO:0000256" key="5">
    <source>
        <dbReference type="ARBA" id="ARBA00022519"/>
    </source>
</evidence>
<keyword evidence="6 9" id="KW-0812">Transmembrane</keyword>
<dbReference type="Pfam" id="PF07963">
    <property type="entry name" value="N_methyl"/>
    <property type="match status" value="1"/>
</dbReference>
<evidence type="ECO:0000313" key="12">
    <source>
        <dbReference type="Proteomes" id="UP000598488"/>
    </source>
</evidence>
<sequence length="132" mass="14877">MVFGLSLKQGFTLIEVLVALVVLSAIGVMLLQTSETGTDHGSYLEQKLIASWVAENRASELRIAQRVGHPLELEEQRVKQGRAQFSSRVLQVKHTDLLNRLEIKVYTFLDDQELSQSPIYQHTLYLPNNAGE</sequence>
<dbReference type="InterPro" id="IPR012902">
    <property type="entry name" value="N_methyl_site"/>
</dbReference>
<dbReference type="NCBIfam" id="TIGR01707">
    <property type="entry name" value="gspI"/>
    <property type="match status" value="1"/>
</dbReference>
<comment type="caution">
    <text evidence="11">The sequence shown here is derived from an EMBL/GenBank/DDBJ whole genome shotgun (WGS) entry which is preliminary data.</text>
</comment>
<dbReference type="SUPFAM" id="SSF54523">
    <property type="entry name" value="Pili subunits"/>
    <property type="match status" value="1"/>
</dbReference>
<dbReference type="InterPro" id="IPR003413">
    <property type="entry name" value="T2SS_GspI_C"/>
</dbReference>
<evidence type="ECO:0000313" key="11">
    <source>
        <dbReference type="EMBL" id="MBJ7550829.1"/>
    </source>
</evidence>
<keyword evidence="5 9" id="KW-0997">Cell inner membrane</keyword>
<dbReference type="Gene3D" id="3.30.1300.30">
    <property type="entry name" value="GSPII I/J protein-like"/>
    <property type="match status" value="1"/>
</dbReference>
<keyword evidence="3" id="KW-1003">Cell membrane</keyword>
<dbReference type="Pfam" id="PF02501">
    <property type="entry name" value="T2SSI"/>
    <property type="match status" value="1"/>
</dbReference>
<evidence type="ECO:0000256" key="2">
    <source>
        <dbReference type="ARBA" id="ARBA00008358"/>
    </source>
</evidence>
<evidence type="ECO:0000256" key="8">
    <source>
        <dbReference type="ARBA" id="ARBA00023136"/>
    </source>
</evidence>
<evidence type="ECO:0000256" key="3">
    <source>
        <dbReference type="ARBA" id="ARBA00022475"/>
    </source>
</evidence>
<gene>
    <name evidence="11" type="primary">gspI</name>
    <name evidence="11" type="ORF">JHD44_09065</name>
</gene>
<keyword evidence="12" id="KW-1185">Reference proteome</keyword>
<reference evidence="11 12" key="1">
    <citation type="submission" date="2020-12" db="EMBL/GenBank/DDBJ databases">
        <title>Comparative genome analysis of fungal antagonists Marinomonas ostreistagni 398 and M. spartinae 468.</title>
        <authorList>
            <person name="Fields J.L."/>
            <person name="Mavrodi O.V."/>
            <person name="Biber P.D."/>
            <person name="Indest K.J."/>
            <person name="Mavrodi D.V."/>
        </authorList>
    </citation>
    <scope>NUCLEOTIDE SEQUENCE [LARGE SCALE GENOMIC DNA]</scope>
    <source>
        <strain evidence="11 12">USM7</strain>
    </source>
</reference>
<keyword evidence="8 9" id="KW-0472">Membrane</keyword>
<feature type="transmembrane region" description="Helical" evidence="9">
    <location>
        <begin position="12"/>
        <end position="31"/>
    </location>
</feature>
<dbReference type="Proteomes" id="UP000598488">
    <property type="component" value="Unassembled WGS sequence"/>
</dbReference>
<feature type="domain" description="Type II secretion system protein GspI C-terminal" evidence="10">
    <location>
        <begin position="44"/>
        <end position="125"/>
    </location>
</feature>
<keyword evidence="4 9" id="KW-0488">Methylation</keyword>
<proteinExistence type="inferred from homology"/>
<dbReference type="NCBIfam" id="TIGR02532">
    <property type="entry name" value="IV_pilin_GFxxxE"/>
    <property type="match status" value="1"/>
</dbReference>
<comment type="subunit">
    <text evidence="9">Type II secretion is composed of four main components: the outer membrane complex, the inner membrane complex, the cytoplasmic secretion ATPase and the periplasm-spanning pseudopilus.</text>
</comment>
<comment type="function">
    <text evidence="9">Component of the type II secretion system required for the energy-dependent secretion of extracellular factors such as proteases and toxins from the periplasm.</text>
</comment>
<comment type="similarity">
    <text evidence="2 9">Belongs to the GSP I family.</text>
</comment>
<keyword evidence="7 9" id="KW-1133">Transmembrane helix</keyword>
<evidence type="ECO:0000256" key="7">
    <source>
        <dbReference type="ARBA" id="ARBA00022989"/>
    </source>
</evidence>
<dbReference type="RefSeq" id="WP_199462436.1">
    <property type="nucleotide sequence ID" value="NZ_JAEMUH010000007.1"/>
</dbReference>
<evidence type="ECO:0000256" key="9">
    <source>
        <dbReference type="RuleBase" id="RU368030"/>
    </source>
</evidence>
<evidence type="ECO:0000259" key="10">
    <source>
        <dbReference type="Pfam" id="PF02501"/>
    </source>
</evidence>
<protein>
    <recommendedName>
        <fullName evidence="9">Type II secretion system protein I</fullName>
        <shortName evidence="9">T2SS minor pseudopilin I</shortName>
    </recommendedName>
</protein>
<evidence type="ECO:0000256" key="1">
    <source>
        <dbReference type="ARBA" id="ARBA00004377"/>
    </source>
</evidence>
<evidence type="ECO:0000256" key="4">
    <source>
        <dbReference type="ARBA" id="ARBA00022481"/>
    </source>
</evidence>
<comment type="PTM">
    <text evidence="9">Cleaved by prepilin peptidase.</text>
</comment>
<dbReference type="PANTHER" id="PTHR38779:SF2">
    <property type="entry name" value="TYPE II SECRETION SYSTEM PROTEIN I-RELATED"/>
    <property type="match status" value="1"/>
</dbReference>
<organism evidence="11 12">
    <name type="scientific">Marinomonas ostreistagni</name>
    <dbReference type="NCBI Taxonomy" id="359209"/>
    <lineage>
        <taxon>Bacteria</taxon>
        <taxon>Pseudomonadati</taxon>
        <taxon>Pseudomonadota</taxon>
        <taxon>Gammaproteobacteria</taxon>
        <taxon>Oceanospirillales</taxon>
        <taxon>Oceanospirillaceae</taxon>
        <taxon>Marinomonas</taxon>
    </lineage>
</organism>